<name>B7Z6F1_HUMAN</name>
<reference evidence="2" key="1">
    <citation type="submission" date="2007-10" db="EMBL/GenBank/DDBJ databases">
        <title>NEDO human cDNA sequencing project focused on splicing variants.</title>
        <authorList>
            <person name="Wakamatsu A."/>
            <person name="Yamamoto J."/>
            <person name="Kimura K."/>
            <person name="Ishii S."/>
            <person name="Watanabe K."/>
            <person name="Sugiyama A."/>
            <person name="Murakawa K."/>
            <person name="Kaida T."/>
            <person name="Tsuchiya K."/>
            <person name="Fukuzumi Y."/>
            <person name="Kumagai A."/>
            <person name="Oishi Y."/>
            <person name="Yamamoto S."/>
            <person name="Ono Y."/>
            <person name="Komori Y."/>
            <person name="Yamazaki M."/>
            <person name="Kisu Y."/>
            <person name="Nishikawa T."/>
            <person name="Sugano S."/>
            <person name="Nomura N."/>
            <person name="Isogai T."/>
        </authorList>
    </citation>
    <scope>NUCLEOTIDE SEQUENCE</scope>
    <source>
        <tissue evidence="2">Placenta</tissue>
    </source>
</reference>
<accession>B7Z6F1</accession>
<organism evidence="2">
    <name type="scientific">Homo sapiens</name>
    <name type="common">Human</name>
    <dbReference type="NCBI Taxonomy" id="9606"/>
    <lineage>
        <taxon>Eukaryota</taxon>
        <taxon>Metazoa</taxon>
        <taxon>Chordata</taxon>
        <taxon>Craniata</taxon>
        <taxon>Vertebrata</taxon>
        <taxon>Euteleostomi</taxon>
        <taxon>Mammalia</taxon>
        <taxon>Eutheria</taxon>
        <taxon>Euarchontoglires</taxon>
        <taxon>Primates</taxon>
        <taxon>Haplorrhini</taxon>
        <taxon>Catarrhini</taxon>
        <taxon>Hominidae</taxon>
        <taxon>Homo</taxon>
    </lineage>
</organism>
<feature type="region of interest" description="Disordered" evidence="1">
    <location>
        <begin position="116"/>
        <end position="135"/>
    </location>
</feature>
<evidence type="ECO:0000256" key="1">
    <source>
        <dbReference type="SAM" id="MobiDB-lite"/>
    </source>
</evidence>
<evidence type="ECO:0000313" key="2">
    <source>
        <dbReference type="EMBL" id="BAH13237.1"/>
    </source>
</evidence>
<protein>
    <submittedName>
        <fullName evidence="2">cDNA FLJ61767</fullName>
    </submittedName>
</protein>
<sequence length="148" mass="15898">MTDSREDSVRRRKSGALGRVGIVSPAPFPAPQSCSFSFGLSKYPGPPCIPLPFSCGCGASLNRSTFLFPSTRDRESLKGSGAPSAHLDGAGDAQRRFRALYFQLQHSQVFTAQGDGARVTRNPGEGRSFPRRGATSFPDWAYAGGRQL</sequence>
<dbReference type="AlphaFoldDB" id="B7Z6F1"/>
<dbReference type="EMBL" id="AK300198">
    <property type="protein sequence ID" value="BAH13237.1"/>
    <property type="molecule type" value="mRNA"/>
</dbReference>
<proteinExistence type="evidence at transcript level"/>